<dbReference type="SMART" id="SM01124">
    <property type="entry name" value="DBR1"/>
    <property type="match status" value="1"/>
</dbReference>
<evidence type="ECO:0000256" key="1">
    <source>
        <dbReference type="SAM" id="MobiDB-lite"/>
    </source>
</evidence>
<reference evidence="3" key="1">
    <citation type="submission" date="2021-01" db="EMBL/GenBank/DDBJ databases">
        <authorList>
            <consortium name="Genoscope - CEA"/>
            <person name="William W."/>
        </authorList>
    </citation>
    <scope>NUCLEOTIDE SEQUENCE</scope>
</reference>
<keyword evidence="4" id="KW-1185">Reference proteome</keyword>
<organism evidence="3 4">
    <name type="scientific">Paramecium sonneborni</name>
    <dbReference type="NCBI Taxonomy" id="65129"/>
    <lineage>
        <taxon>Eukaryota</taxon>
        <taxon>Sar</taxon>
        <taxon>Alveolata</taxon>
        <taxon>Ciliophora</taxon>
        <taxon>Intramacronucleata</taxon>
        <taxon>Oligohymenophorea</taxon>
        <taxon>Peniculida</taxon>
        <taxon>Parameciidae</taxon>
        <taxon>Paramecium</taxon>
    </lineage>
</organism>
<evidence type="ECO:0000313" key="3">
    <source>
        <dbReference type="EMBL" id="CAD8052536.1"/>
    </source>
</evidence>
<feature type="domain" description="Lariat debranching enzyme C-terminal" evidence="2">
    <location>
        <begin position="245"/>
        <end position="400"/>
    </location>
</feature>
<dbReference type="AlphaFoldDB" id="A0A8S1KHE9"/>
<dbReference type="Pfam" id="PF05011">
    <property type="entry name" value="DBR1"/>
    <property type="match status" value="1"/>
</dbReference>
<feature type="region of interest" description="Disordered" evidence="1">
    <location>
        <begin position="450"/>
        <end position="469"/>
    </location>
</feature>
<name>A0A8S1KHE9_9CILI</name>
<dbReference type="PANTHER" id="PTHR12849">
    <property type="entry name" value="RNA LARIAT DEBRANCHING ENZYME"/>
    <property type="match status" value="1"/>
</dbReference>
<dbReference type="InterPro" id="IPR004843">
    <property type="entry name" value="Calcineurin-like_PHP"/>
</dbReference>
<comment type="caution">
    <text evidence="3">The sequence shown here is derived from an EMBL/GenBank/DDBJ whole genome shotgun (WGS) entry which is preliminary data.</text>
</comment>
<dbReference type="GO" id="GO:0000398">
    <property type="term" value="P:mRNA splicing, via spliceosome"/>
    <property type="evidence" value="ECO:0007669"/>
    <property type="project" value="TreeGrafter"/>
</dbReference>
<dbReference type="EMBL" id="CAJJDN010000006">
    <property type="protein sequence ID" value="CAD8052536.1"/>
    <property type="molecule type" value="Genomic_DNA"/>
</dbReference>
<evidence type="ECO:0000259" key="2">
    <source>
        <dbReference type="SMART" id="SM01124"/>
    </source>
</evidence>
<dbReference type="OrthoDB" id="407609at2759"/>
<dbReference type="Pfam" id="PF00149">
    <property type="entry name" value="Metallophos"/>
    <property type="match status" value="1"/>
</dbReference>
<accession>A0A8S1KHE9</accession>
<dbReference type="Proteomes" id="UP000692954">
    <property type="component" value="Unassembled WGS sequence"/>
</dbReference>
<gene>
    <name evidence="3" type="ORF">PSON_ATCC_30995.1.T0060503</name>
</gene>
<evidence type="ECO:0000313" key="4">
    <source>
        <dbReference type="Proteomes" id="UP000692954"/>
    </source>
</evidence>
<dbReference type="GO" id="GO:0005634">
    <property type="term" value="C:nucleus"/>
    <property type="evidence" value="ECO:0007669"/>
    <property type="project" value="TreeGrafter"/>
</dbReference>
<feature type="compositionally biased region" description="Low complexity" evidence="1">
    <location>
        <begin position="459"/>
        <end position="469"/>
    </location>
</feature>
<proteinExistence type="predicted"/>
<dbReference type="InterPro" id="IPR007708">
    <property type="entry name" value="DBR1_C"/>
</dbReference>
<protein>
    <recommendedName>
        <fullName evidence="2">Lariat debranching enzyme C-terminal domain-containing protein</fullName>
    </recommendedName>
</protein>
<dbReference type="GO" id="GO:0008419">
    <property type="term" value="F:RNA lariat debranching enzyme activity"/>
    <property type="evidence" value="ECO:0007669"/>
    <property type="project" value="TreeGrafter"/>
</dbReference>
<dbReference type="PANTHER" id="PTHR12849:SF0">
    <property type="entry name" value="LARIAT DEBRANCHING ENZYME"/>
    <property type="match status" value="1"/>
</dbReference>
<sequence>MIQIEGINIAVEGCFHGKFDDIFAEIKEIEKKKQIKIDLLLVSGDVQTIRNKHDMYNMACPQKYLEMGSFYKYYTGEKVAPCLTIFIGGNHEASNYLRELHFGGWVCPNIYFLGSSNVIQIKKGQTTFKLGGNSGIFNNYDFNIPKLECFPFTQDQLHSVYHIKQFDLYKLSLYEGDINVFLSHDWPLQVEKHGDINDLIKRKKHFESDIIDGKFGSISHKYLLNKLQPNFWFAAHMHVKFEALVQHQSNKKTKFLALDKCLPGREFLQVFTYTKEGLDLYNQFAFNNDPIELFYDPEWLAIMKITFNLQQIWYKMPKLFECNYAQKDLKIIRYQKYQQLLQAKKEALIYFKKEPIKIPQNFQITATPYFKNDHTNKLILPNKVLLNNQMNDYLKLIKESEQELNGFLFYESQQQQNKEQKNQFHVINKIETQIKKEIVKQEILNQLEQQQKQQKKNDNMNIQDFPFLQ</sequence>